<feature type="region of interest" description="Disordered" evidence="1">
    <location>
        <begin position="429"/>
        <end position="457"/>
    </location>
</feature>
<organism evidence="4">
    <name type="scientific">Amphimedon queenslandica</name>
    <name type="common">Sponge</name>
    <dbReference type="NCBI Taxonomy" id="400682"/>
    <lineage>
        <taxon>Eukaryota</taxon>
        <taxon>Metazoa</taxon>
        <taxon>Porifera</taxon>
        <taxon>Demospongiae</taxon>
        <taxon>Heteroscleromorpha</taxon>
        <taxon>Haplosclerida</taxon>
        <taxon>Niphatidae</taxon>
        <taxon>Amphimedon</taxon>
    </lineage>
</organism>
<feature type="compositionally biased region" description="Low complexity" evidence="1">
    <location>
        <begin position="242"/>
        <end position="253"/>
    </location>
</feature>
<name>A0A1X7UGA0_AMPQE</name>
<feature type="signal peptide" evidence="3">
    <location>
        <begin position="1"/>
        <end position="23"/>
    </location>
</feature>
<keyword evidence="2" id="KW-1133">Transmembrane helix</keyword>
<reference evidence="5" key="1">
    <citation type="journal article" date="2010" name="Nature">
        <title>The Amphimedon queenslandica genome and the evolution of animal complexity.</title>
        <authorList>
            <person name="Srivastava M."/>
            <person name="Simakov O."/>
            <person name="Chapman J."/>
            <person name="Fahey B."/>
            <person name="Gauthier M.E."/>
            <person name="Mitros T."/>
            <person name="Richards G.S."/>
            <person name="Conaco C."/>
            <person name="Dacre M."/>
            <person name="Hellsten U."/>
            <person name="Larroux C."/>
            <person name="Putnam N.H."/>
            <person name="Stanke M."/>
            <person name="Adamska M."/>
            <person name="Darling A."/>
            <person name="Degnan S.M."/>
            <person name="Oakley T.H."/>
            <person name="Plachetzki D.C."/>
            <person name="Zhai Y."/>
            <person name="Adamski M."/>
            <person name="Calcino A."/>
            <person name="Cummins S.F."/>
            <person name="Goodstein D.M."/>
            <person name="Harris C."/>
            <person name="Jackson D.J."/>
            <person name="Leys S.P."/>
            <person name="Shu S."/>
            <person name="Woodcroft B.J."/>
            <person name="Vervoort M."/>
            <person name="Kosik K.S."/>
            <person name="Manning G."/>
            <person name="Degnan B.M."/>
            <person name="Rokhsar D.S."/>
        </authorList>
    </citation>
    <scope>NUCLEOTIDE SEQUENCE [LARGE SCALE GENOMIC DNA]</scope>
</reference>
<proteinExistence type="predicted"/>
<feature type="chain" id="PRO_5010861116" description="Ig-like domain-containing protein" evidence="3">
    <location>
        <begin position="24"/>
        <end position="457"/>
    </location>
</feature>
<evidence type="ECO:0000256" key="3">
    <source>
        <dbReference type="SAM" id="SignalP"/>
    </source>
</evidence>
<evidence type="ECO:0000256" key="2">
    <source>
        <dbReference type="SAM" id="Phobius"/>
    </source>
</evidence>
<keyword evidence="3" id="KW-0732">Signal</keyword>
<dbReference type="AlphaFoldDB" id="A0A1X7UGA0"/>
<keyword evidence="5" id="KW-1185">Reference proteome</keyword>
<keyword evidence="2" id="KW-0812">Transmembrane</keyword>
<evidence type="ECO:0000313" key="5">
    <source>
        <dbReference type="Proteomes" id="UP000007879"/>
    </source>
</evidence>
<dbReference type="EnsemblMetazoa" id="Aqu2.1.26488_001">
    <property type="protein sequence ID" value="Aqu2.1.26488_001"/>
    <property type="gene ID" value="Aqu2.1.26488"/>
</dbReference>
<evidence type="ECO:0000313" key="4">
    <source>
        <dbReference type="EnsemblMetazoa" id="Aqu2.1.26488_001"/>
    </source>
</evidence>
<protein>
    <recommendedName>
        <fullName evidence="6">Ig-like domain-containing protein</fullName>
    </recommendedName>
</protein>
<feature type="region of interest" description="Disordered" evidence="1">
    <location>
        <begin position="242"/>
        <end position="265"/>
    </location>
</feature>
<reference evidence="4" key="2">
    <citation type="submission" date="2017-05" db="UniProtKB">
        <authorList>
            <consortium name="EnsemblMetazoa"/>
        </authorList>
    </citation>
    <scope>IDENTIFICATION</scope>
</reference>
<dbReference type="KEGG" id="aqu:109583607"/>
<accession>A0A1X7UGA0</accession>
<sequence length="457" mass="49984">MSSSLLFCASILLLIIILKESSAQCTTFQFTVQPPAELDCNPFDTVPGTPVWRLRTRCTAERLNGTQSFDVNWFHRKRTGEIENLSRPETWSATSNIEDVYFGNQLTNRPYTEDMLGEYWCQVVVQNQVLLGMSNVFTINDPYSYDVERCIGTKSVSETLCADNPPQVSVSSSALDLNPSSSTGITFLTISPTLSQDVPHSSSVTTSSSMTSMSLASVESSEITSVLISPISDNLVSTTSTKTLKSSSSTNSNGAMTSPLSTPSTTVAMVSPSSTVNNNISTGAIVMSTITSSTPTVSTATAKDNSMLLIVSAAAIVMLLLIIILLVVIIVLISTKPKQRREVPGKYHEDTQNEYFNRMSVRDSRRNLLTRETLSPKSPQRSTVNDNFSTIDESPNAHIYDDMLECSAEPSPKFITLSRSLNPPPHPYDDVSFSYSHNTSPIPPPPQFRTSFVYGKK</sequence>
<dbReference type="EnsemblMetazoa" id="XM_019999029.1">
    <property type="protein sequence ID" value="XP_019854588.1"/>
    <property type="gene ID" value="LOC109583607"/>
</dbReference>
<dbReference type="InParanoid" id="A0A1X7UGA0"/>
<evidence type="ECO:0008006" key="6">
    <source>
        <dbReference type="Google" id="ProtNLM"/>
    </source>
</evidence>
<keyword evidence="2" id="KW-0472">Membrane</keyword>
<dbReference type="Proteomes" id="UP000007879">
    <property type="component" value="Unassembled WGS sequence"/>
</dbReference>
<feature type="compositionally biased region" description="Polar residues" evidence="1">
    <location>
        <begin position="254"/>
        <end position="265"/>
    </location>
</feature>
<gene>
    <name evidence="4" type="primary">109583607</name>
</gene>
<evidence type="ECO:0000256" key="1">
    <source>
        <dbReference type="SAM" id="MobiDB-lite"/>
    </source>
</evidence>
<feature type="transmembrane region" description="Helical" evidence="2">
    <location>
        <begin position="307"/>
        <end position="333"/>
    </location>
</feature>